<accession>A0A1E3WJJ6</accession>
<dbReference type="Proteomes" id="UP000095131">
    <property type="component" value="Unassembled WGS sequence"/>
</dbReference>
<dbReference type="EMBL" id="MDCJ01000002">
    <property type="protein sequence ID" value="ODS09954.1"/>
    <property type="molecule type" value="Genomic_DNA"/>
</dbReference>
<feature type="domain" description="Glycosyltransferase 2-like" evidence="1">
    <location>
        <begin position="12"/>
        <end position="101"/>
    </location>
</feature>
<dbReference type="InterPro" id="IPR001173">
    <property type="entry name" value="Glyco_trans_2-like"/>
</dbReference>
<dbReference type="Gene3D" id="3.90.550.10">
    <property type="entry name" value="Spore Coat Polysaccharide Biosynthesis Protein SpsA, Chain A"/>
    <property type="match status" value="1"/>
</dbReference>
<dbReference type="OrthoDB" id="5245171at2"/>
<evidence type="ECO:0000259" key="1">
    <source>
        <dbReference type="Pfam" id="PF00535"/>
    </source>
</evidence>
<comment type="caution">
    <text evidence="2">The sequence shown here is derived from an EMBL/GenBank/DDBJ whole genome shotgun (WGS) entry which is preliminary data.</text>
</comment>
<gene>
    <name evidence="2" type="ORF">VSF3289_00192</name>
</gene>
<organism evidence="2 3">
    <name type="scientific">Vibrio scophthalmi</name>
    <dbReference type="NCBI Taxonomy" id="45658"/>
    <lineage>
        <taxon>Bacteria</taxon>
        <taxon>Pseudomonadati</taxon>
        <taxon>Pseudomonadota</taxon>
        <taxon>Gammaproteobacteria</taxon>
        <taxon>Vibrionales</taxon>
        <taxon>Vibrionaceae</taxon>
        <taxon>Vibrio</taxon>
    </lineage>
</organism>
<proteinExistence type="predicted"/>
<sequence length="259" mass="29469">MCFEVVVSTLNDGIHSIKLEQKYHYIIVHQISNTKIDEYEAYAKRTFEQYNVKYVQSDTIGLSKSRNIGLSYVTEKFAWIMDDDVILSSAKYHQLCELIENFGGEFGLLVLNYTSNINELNCFQPDVKLTKLEKHQLFHIASINMLVASVLIDNGVLFDESFGLGTDNPSGEEFIFANKAIKLLPVGQSNLIASYHPPVTSGQDFYSTDRLLTAKLKMFIQVYGRYLGRIVFGLFCIKKSRTLFKKGAAFRTVKVFFSC</sequence>
<dbReference type="CDD" id="cd00761">
    <property type="entry name" value="Glyco_tranf_GTA_type"/>
    <property type="match status" value="1"/>
</dbReference>
<name>A0A1E3WJJ6_9VIBR</name>
<evidence type="ECO:0000313" key="2">
    <source>
        <dbReference type="EMBL" id="ODS09954.1"/>
    </source>
</evidence>
<dbReference type="AlphaFoldDB" id="A0A1E3WJJ6"/>
<dbReference type="SUPFAM" id="SSF53448">
    <property type="entry name" value="Nucleotide-diphospho-sugar transferases"/>
    <property type="match status" value="1"/>
</dbReference>
<reference evidence="2 3" key="1">
    <citation type="submission" date="2016-08" db="EMBL/GenBank/DDBJ databases">
        <title>Genome sequencing of Vibrio scophthalmi strain FP3289, an isolated from Paralichthys olivaceus.</title>
        <authorList>
            <person name="Han H.-J."/>
        </authorList>
    </citation>
    <scope>NUCLEOTIDE SEQUENCE [LARGE SCALE GENOMIC DNA]</scope>
    <source>
        <strain evidence="2 3">FP3289</strain>
    </source>
</reference>
<dbReference type="Pfam" id="PF00535">
    <property type="entry name" value="Glycos_transf_2"/>
    <property type="match status" value="1"/>
</dbReference>
<protein>
    <recommendedName>
        <fullName evidence="1">Glycosyltransferase 2-like domain-containing protein</fullName>
    </recommendedName>
</protein>
<dbReference type="InterPro" id="IPR029044">
    <property type="entry name" value="Nucleotide-diphossugar_trans"/>
</dbReference>
<evidence type="ECO:0000313" key="3">
    <source>
        <dbReference type="Proteomes" id="UP000095131"/>
    </source>
</evidence>